<organism evidence="6 7">
    <name type="scientific">Vibrio nitrifigilis</name>
    <dbReference type="NCBI Taxonomy" id="2789781"/>
    <lineage>
        <taxon>Bacteria</taxon>
        <taxon>Pseudomonadati</taxon>
        <taxon>Pseudomonadota</taxon>
        <taxon>Gammaproteobacteria</taxon>
        <taxon>Vibrionales</taxon>
        <taxon>Vibrionaceae</taxon>
        <taxon>Vibrio</taxon>
    </lineage>
</organism>
<keyword evidence="7" id="KW-1185">Reference proteome</keyword>
<keyword evidence="4" id="KW-0472">Membrane</keyword>
<feature type="transmembrane region" description="Helical" evidence="4">
    <location>
        <begin position="86"/>
        <end position="104"/>
    </location>
</feature>
<name>A0ABS0GGD5_9VIBR</name>
<dbReference type="SUPFAM" id="SSF48317">
    <property type="entry name" value="Acid phosphatase/Vanadium-dependent haloperoxidase"/>
    <property type="match status" value="1"/>
</dbReference>
<keyword evidence="4" id="KW-1133">Transmembrane helix</keyword>
<dbReference type="EC" id="3.6.1.27" evidence="1"/>
<feature type="transmembrane region" description="Helical" evidence="4">
    <location>
        <begin position="56"/>
        <end position="74"/>
    </location>
</feature>
<comment type="catalytic activity">
    <reaction evidence="3">
        <text>di-trans,octa-cis-undecaprenyl diphosphate + H2O = di-trans,octa-cis-undecaprenyl phosphate + phosphate + H(+)</text>
        <dbReference type="Rhea" id="RHEA:28094"/>
        <dbReference type="ChEBI" id="CHEBI:15377"/>
        <dbReference type="ChEBI" id="CHEBI:15378"/>
        <dbReference type="ChEBI" id="CHEBI:43474"/>
        <dbReference type="ChEBI" id="CHEBI:58405"/>
        <dbReference type="ChEBI" id="CHEBI:60392"/>
        <dbReference type="EC" id="3.6.1.27"/>
    </reaction>
</comment>
<dbReference type="Pfam" id="PF01569">
    <property type="entry name" value="PAP2"/>
    <property type="match status" value="1"/>
</dbReference>
<feature type="transmembrane region" description="Helical" evidence="4">
    <location>
        <begin position="12"/>
        <end position="33"/>
    </location>
</feature>
<feature type="transmembrane region" description="Helical" evidence="4">
    <location>
        <begin position="190"/>
        <end position="210"/>
    </location>
</feature>
<dbReference type="InterPro" id="IPR036938">
    <property type="entry name" value="PAP2/HPO_sf"/>
</dbReference>
<dbReference type="EMBL" id="JADPMR010000001">
    <property type="protein sequence ID" value="MBF9001499.1"/>
    <property type="molecule type" value="Genomic_DNA"/>
</dbReference>
<dbReference type="PANTHER" id="PTHR14969">
    <property type="entry name" value="SPHINGOSINE-1-PHOSPHATE PHOSPHOHYDROLASE"/>
    <property type="match status" value="1"/>
</dbReference>
<dbReference type="SMART" id="SM00014">
    <property type="entry name" value="acidPPc"/>
    <property type="match status" value="1"/>
</dbReference>
<sequence length="248" mass="28754">MSKIIHMIENFKYNIVISLTFLLILTLLSFYLYPVELSSSHEVAIGLLWRTISETASSKGAILTLLIFIVFCFRKKDKSWEKIINSMIQLFILLVISLGLKTGIKQLTHSPRPYTKFMVQSSVISSVNEFYSLNHTDKIKKISQMNDIVSDSRLSNWRQEMNYSFPSGHTVFVTLCLLFFGRILLESKKYILFSLLLIWSCSVACSRLWLGMHRPADLYGAVLLENLIFILVPDQYRITQWLIRIIKL</sequence>
<evidence type="ECO:0000259" key="5">
    <source>
        <dbReference type="SMART" id="SM00014"/>
    </source>
</evidence>
<dbReference type="CDD" id="cd01610">
    <property type="entry name" value="PAP2_like"/>
    <property type="match status" value="1"/>
</dbReference>
<feature type="domain" description="Phosphatidic acid phosphatase type 2/haloperoxidase" evidence="5">
    <location>
        <begin position="88"/>
        <end position="233"/>
    </location>
</feature>
<proteinExistence type="predicted"/>
<accession>A0ABS0GGD5</accession>
<dbReference type="RefSeq" id="WP_196123726.1">
    <property type="nucleotide sequence ID" value="NZ_JADPMR010000001.1"/>
</dbReference>
<keyword evidence="4" id="KW-0812">Transmembrane</keyword>
<dbReference type="Gene3D" id="1.20.144.10">
    <property type="entry name" value="Phosphatidic acid phosphatase type 2/haloperoxidase"/>
    <property type="match status" value="1"/>
</dbReference>
<gene>
    <name evidence="6" type="ORF">I1A42_13410</name>
</gene>
<evidence type="ECO:0000313" key="6">
    <source>
        <dbReference type="EMBL" id="MBF9001499.1"/>
    </source>
</evidence>
<evidence type="ECO:0000313" key="7">
    <source>
        <dbReference type="Proteomes" id="UP000597206"/>
    </source>
</evidence>
<evidence type="ECO:0000256" key="3">
    <source>
        <dbReference type="ARBA" id="ARBA00047594"/>
    </source>
</evidence>
<evidence type="ECO:0000256" key="1">
    <source>
        <dbReference type="ARBA" id="ARBA00012374"/>
    </source>
</evidence>
<dbReference type="InterPro" id="IPR000326">
    <property type="entry name" value="PAP2/HPO"/>
</dbReference>
<dbReference type="Proteomes" id="UP000597206">
    <property type="component" value="Unassembled WGS sequence"/>
</dbReference>
<comment type="caution">
    <text evidence="6">The sequence shown here is derived from an EMBL/GenBank/DDBJ whole genome shotgun (WGS) entry which is preliminary data.</text>
</comment>
<evidence type="ECO:0000256" key="4">
    <source>
        <dbReference type="SAM" id="Phobius"/>
    </source>
</evidence>
<evidence type="ECO:0000256" key="2">
    <source>
        <dbReference type="ARBA" id="ARBA00032707"/>
    </source>
</evidence>
<reference evidence="6 7" key="1">
    <citation type="submission" date="2020-11" db="EMBL/GenBank/DDBJ databases">
        <title>Vibrio nitrifigilis sp. nov., a marine nitrogen-fixing bacterium isolated from the lagoon sediment of an islet inside an atoll.</title>
        <authorList>
            <person name="Wang L.-T."/>
            <person name="Shieh W.Y."/>
        </authorList>
    </citation>
    <scope>NUCLEOTIDE SEQUENCE [LARGE SCALE GENOMIC DNA]</scope>
    <source>
        <strain evidence="6 7">NFV-1</strain>
    </source>
</reference>
<protein>
    <recommendedName>
        <fullName evidence="1">undecaprenyl-diphosphate phosphatase</fullName>
        <ecNumber evidence="1">3.6.1.27</ecNumber>
    </recommendedName>
    <alternativeName>
        <fullName evidence="2">Undecaprenyl pyrophosphate phosphatase</fullName>
    </alternativeName>
</protein>
<dbReference type="PANTHER" id="PTHR14969:SF54">
    <property type="entry name" value="PHOSPHATIDYLGLYCEROPHOSPHATASE B"/>
    <property type="match status" value="1"/>
</dbReference>
<feature type="transmembrane region" description="Helical" evidence="4">
    <location>
        <begin position="163"/>
        <end position="185"/>
    </location>
</feature>